<keyword evidence="1" id="KW-0614">Plasmid</keyword>
<evidence type="ECO:0000313" key="2">
    <source>
        <dbReference type="Proteomes" id="UP000032811"/>
    </source>
</evidence>
<name>A0ABM9RTM8_PARSO</name>
<dbReference type="Proteomes" id="UP000032811">
    <property type="component" value="Plasmid pCS2"/>
</dbReference>
<organism evidence="1 2">
    <name type="scientific">Paraclostridium sordellii</name>
    <name type="common">Clostridium sordellii</name>
    <dbReference type="NCBI Taxonomy" id="1505"/>
    <lineage>
        <taxon>Bacteria</taxon>
        <taxon>Bacillati</taxon>
        <taxon>Bacillota</taxon>
        <taxon>Clostridia</taxon>
        <taxon>Peptostreptococcales</taxon>
        <taxon>Peptostreptococcaceae</taxon>
        <taxon>Paraclostridium</taxon>
    </lineage>
</organism>
<protein>
    <submittedName>
        <fullName evidence="1">Uncharacterized protein</fullName>
    </submittedName>
</protein>
<proteinExistence type="predicted"/>
<gene>
    <name evidence="1" type="ORF">ATCC9714_PCS200481</name>
</gene>
<geneLocation type="plasmid" evidence="1 2">
    <name>pCS2</name>
</geneLocation>
<dbReference type="GeneID" id="97539319"/>
<reference evidence="1 2" key="1">
    <citation type="submission" date="2014-11" db="EMBL/GenBank/DDBJ databases">
        <authorList>
            <person name="Aslett M.A."/>
            <person name="De Silva N."/>
        </authorList>
    </citation>
    <scope>NUCLEOTIDE SEQUENCE [LARGE SCALE GENOMIC DNA]</scope>
    <source>
        <strain evidence="1 2">ATCC9714</strain>
        <plasmid evidence="1 2">pCS2</plasmid>
    </source>
</reference>
<accession>A0ABM9RTM8</accession>
<sequence>MSLEEKEKILRDIFKNLEFVNEKDKSSVIAYISATIDTRARIEMENRRCKRA</sequence>
<evidence type="ECO:0000313" key="1">
    <source>
        <dbReference type="EMBL" id="CEJ75455.1"/>
    </source>
</evidence>
<dbReference type="RefSeq" id="WP_155485651.1">
    <property type="nucleotide sequence ID" value="NZ_CDNJ01000001.1"/>
</dbReference>
<dbReference type="EMBL" id="LN680000">
    <property type="protein sequence ID" value="CEJ75455.1"/>
    <property type="molecule type" value="Genomic_DNA"/>
</dbReference>
<keyword evidence="2" id="KW-1185">Reference proteome</keyword>